<gene>
    <name evidence="5" type="primary">pgpep1</name>
    <name evidence="5" type="ORF">LPJ64_005864</name>
</gene>
<dbReference type="PANTHER" id="PTHR23402">
    <property type="entry name" value="PROTEASE FAMILY C15 PYROGLUTAMYL-PEPTIDASE I-RELATED"/>
    <property type="match status" value="1"/>
</dbReference>
<dbReference type="InterPro" id="IPR036440">
    <property type="entry name" value="Peptidase_C15-like_sf"/>
</dbReference>
<evidence type="ECO:0000256" key="3">
    <source>
        <dbReference type="ARBA" id="ARBA00022801"/>
    </source>
</evidence>
<organism evidence="5 6">
    <name type="scientific">Coemansia asiatica</name>
    <dbReference type="NCBI Taxonomy" id="1052880"/>
    <lineage>
        <taxon>Eukaryota</taxon>
        <taxon>Fungi</taxon>
        <taxon>Fungi incertae sedis</taxon>
        <taxon>Zoopagomycota</taxon>
        <taxon>Kickxellomycotina</taxon>
        <taxon>Kickxellomycetes</taxon>
        <taxon>Kickxellales</taxon>
        <taxon>Kickxellaceae</taxon>
        <taxon>Coemansia</taxon>
    </lineage>
</organism>
<protein>
    <submittedName>
        <fullName evidence="5">Pyroglutamyl-peptidase activity protein</fullName>
        <ecNumber evidence="5">3.4.19.3</ecNumber>
    </submittedName>
</protein>
<name>A0A9W7XGB0_9FUNG</name>
<dbReference type="InterPro" id="IPR016125">
    <property type="entry name" value="Peptidase_C15-like"/>
</dbReference>
<dbReference type="SUPFAM" id="SSF53182">
    <property type="entry name" value="Pyrrolidone carboxyl peptidase (pyroglutamate aminopeptidase)"/>
    <property type="match status" value="1"/>
</dbReference>
<dbReference type="GO" id="GO:0006508">
    <property type="term" value="P:proteolysis"/>
    <property type="evidence" value="ECO:0007669"/>
    <property type="project" value="UniProtKB-KW"/>
</dbReference>
<dbReference type="PANTHER" id="PTHR23402:SF1">
    <property type="entry name" value="PYROGLUTAMYL-PEPTIDASE I"/>
    <property type="match status" value="1"/>
</dbReference>
<dbReference type="GO" id="GO:0016920">
    <property type="term" value="F:pyroglutamyl-peptidase activity"/>
    <property type="evidence" value="ECO:0007669"/>
    <property type="project" value="UniProtKB-EC"/>
</dbReference>
<dbReference type="Gene3D" id="3.40.630.20">
    <property type="entry name" value="Peptidase C15, pyroglutamyl peptidase I-like"/>
    <property type="match status" value="1"/>
</dbReference>
<evidence type="ECO:0000256" key="1">
    <source>
        <dbReference type="ARBA" id="ARBA00006641"/>
    </source>
</evidence>
<keyword evidence="4" id="KW-0788">Thiol protease</keyword>
<keyword evidence="3 5" id="KW-0378">Hydrolase</keyword>
<reference evidence="5" key="1">
    <citation type="submission" date="2022-07" db="EMBL/GenBank/DDBJ databases">
        <title>Phylogenomic reconstructions and comparative analyses of Kickxellomycotina fungi.</title>
        <authorList>
            <person name="Reynolds N.K."/>
            <person name="Stajich J.E."/>
            <person name="Barry K."/>
            <person name="Grigoriev I.V."/>
            <person name="Crous P."/>
            <person name="Smith M.E."/>
        </authorList>
    </citation>
    <scope>NUCLEOTIDE SEQUENCE</scope>
    <source>
        <strain evidence="5">NBRC 105413</strain>
    </source>
</reference>
<evidence type="ECO:0000313" key="5">
    <source>
        <dbReference type="EMBL" id="KAJ1642279.1"/>
    </source>
</evidence>
<dbReference type="EC" id="3.4.19.3" evidence="5"/>
<comment type="similarity">
    <text evidence="1">Belongs to the peptidase C15 family.</text>
</comment>
<dbReference type="Proteomes" id="UP001145021">
    <property type="component" value="Unassembled WGS sequence"/>
</dbReference>
<dbReference type="EMBL" id="JANBOH010000436">
    <property type="protein sequence ID" value="KAJ1642279.1"/>
    <property type="molecule type" value="Genomic_DNA"/>
</dbReference>
<sequence length="211" mass="23251">METVHVLLTGFEPFGTPLPKENRSWQVIKQLSGREIIVGNTKAVCHCYELPVSYNPVATMLPQMHLEHNFGLVVHCGESISGIVKLETCASKHGYKKPGNGGADDLPECGSIAGYNTPDTLFTEVDVEDLRKSLVANGWLSVATSNDAGRYLCEFTYYISLALAQTAYPERCATAPKTLFVHVPPKPLDPYSDQQLADIIRDIICYFASRI</sequence>
<dbReference type="AlphaFoldDB" id="A0A9W7XGB0"/>
<evidence type="ECO:0000313" key="6">
    <source>
        <dbReference type="Proteomes" id="UP001145021"/>
    </source>
</evidence>
<dbReference type="Pfam" id="PF01470">
    <property type="entry name" value="Peptidase_C15"/>
    <property type="match status" value="1"/>
</dbReference>
<evidence type="ECO:0000256" key="2">
    <source>
        <dbReference type="ARBA" id="ARBA00022670"/>
    </source>
</evidence>
<evidence type="ECO:0000256" key="4">
    <source>
        <dbReference type="ARBA" id="ARBA00022807"/>
    </source>
</evidence>
<keyword evidence="2" id="KW-0645">Protease</keyword>
<proteinExistence type="inferred from homology"/>
<comment type="caution">
    <text evidence="5">The sequence shown here is derived from an EMBL/GenBank/DDBJ whole genome shotgun (WGS) entry which is preliminary data.</text>
</comment>
<accession>A0A9W7XGB0</accession>
<keyword evidence="6" id="KW-1185">Reference proteome</keyword>